<accession>A0ACB6ZIJ4</accession>
<protein>
    <submittedName>
        <fullName evidence="1">Uncharacterized protein</fullName>
    </submittedName>
</protein>
<keyword evidence="2" id="KW-1185">Reference proteome</keyword>
<gene>
    <name evidence="1" type="ORF">BDM02DRAFT_1776099</name>
</gene>
<evidence type="ECO:0000313" key="1">
    <source>
        <dbReference type="EMBL" id="KAF9649600.1"/>
    </source>
</evidence>
<sequence length="585" mass="62081">MSPSKHNPQNPPPPSSTVRGHKKPADVQPKPRKPLNPGPNNPSTIIPDPNANHNYSPSHPPHQDQPQQQPQHPPRQKKLARKSSKPIINWFQRKLTGTGRQRRASETDGLRTPRHAPQRRPNSGQDRQRKRPNSPPVQNKRPTVPPVSTDFVGSRAISLDSQDGYDSAPETAGDHRSDYWYEGSSLARISTWSPASILEADDNASLRPLPPSSPPSPSPSHSSSSYLSDPRTFGSMTASTKPTTILSIDIAGGLAHIAQVPTPVSAGSWFAPHVRNSSLDAPIGSGNSITFSALPPSPPVSRPPSPANTNAGATRPVQAPLHTAHHPRNNPRPFSPPLDNASVLTLASSAFGIPGARIGASALSYGGDRSILGAGDSVSHISGLLGDDERLFNDGEVDRDVDASVRALRPRSSRRGSWESGASGWSAAVTGTGYPRNRSLWTSNSTGTGDRLTVDEDNDNDNDMTSVEGNANNLIPGTAGLPIADTVSETTDGGKTRDRSNTVTASDDNTFSPLVTPTESLPSVQLPDPNQTPKADKEFVDTQEKPETSAQQRSSGEESRVSLGLTPAPAVISLPKNTQLAAVSA</sequence>
<dbReference type="EMBL" id="MU117995">
    <property type="protein sequence ID" value="KAF9649600.1"/>
    <property type="molecule type" value="Genomic_DNA"/>
</dbReference>
<name>A0ACB6ZIJ4_THEGA</name>
<reference evidence="1" key="2">
    <citation type="journal article" date="2020" name="Nat. Commun.">
        <title>Large-scale genome sequencing of mycorrhizal fungi provides insights into the early evolution of symbiotic traits.</title>
        <authorList>
            <person name="Miyauchi S."/>
            <person name="Kiss E."/>
            <person name="Kuo A."/>
            <person name="Drula E."/>
            <person name="Kohler A."/>
            <person name="Sanchez-Garcia M."/>
            <person name="Morin E."/>
            <person name="Andreopoulos B."/>
            <person name="Barry K.W."/>
            <person name="Bonito G."/>
            <person name="Buee M."/>
            <person name="Carver A."/>
            <person name="Chen C."/>
            <person name="Cichocki N."/>
            <person name="Clum A."/>
            <person name="Culley D."/>
            <person name="Crous P.W."/>
            <person name="Fauchery L."/>
            <person name="Girlanda M."/>
            <person name="Hayes R.D."/>
            <person name="Keri Z."/>
            <person name="LaButti K."/>
            <person name="Lipzen A."/>
            <person name="Lombard V."/>
            <person name="Magnuson J."/>
            <person name="Maillard F."/>
            <person name="Murat C."/>
            <person name="Nolan M."/>
            <person name="Ohm R.A."/>
            <person name="Pangilinan J."/>
            <person name="Pereira M.F."/>
            <person name="Perotto S."/>
            <person name="Peter M."/>
            <person name="Pfister S."/>
            <person name="Riley R."/>
            <person name="Sitrit Y."/>
            <person name="Stielow J.B."/>
            <person name="Szollosi G."/>
            <person name="Zifcakova L."/>
            <person name="Stursova M."/>
            <person name="Spatafora J.W."/>
            <person name="Tedersoo L."/>
            <person name="Vaario L.M."/>
            <person name="Yamada A."/>
            <person name="Yan M."/>
            <person name="Wang P."/>
            <person name="Xu J."/>
            <person name="Bruns T."/>
            <person name="Baldrian P."/>
            <person name="Vilgalys R."/>
            <person name="Dunand C."/>
            <person name="Henrissat B."/>
            <person name="Grigoriev I.V."/>
            <person name="Hibbett D."/>
            <person name="Nagy L.G."/>
            <person name="Martin F.M."/>
        </authorList>
    </citation>
    <scope>NUCLEOTIDE SEQUENCE</scope>
    <source>
        <strain evidence="1">P2</strain>
    </source>
</reference>
<dbReference type="Proteomes" id="UP000886501">
    <property type="component" value="Unassembled WGS sequence"/>
</dbReference>
<evidence type="ECO:0000313" key="2">
    <source>
        <dbReference type="Proteomes" id="UP000886501"/>
    </source>
</evidence>
<comment type="caution">
    <text evidence="1">The sequence shown here is derived from an EMBL/GenBank/DDBJ whole genome shotgun (WGS) entry which is preliminary data.</text>
</comment>
<reference evidence="1" key="1">
    <citation type="submission" date="2019-10" db="EMBL/GenBank/DDBJ databases">
        <authorList>
            <consortium name="DOE Joint Genome Institute"/>
            <person name="Kuo A."/>
            <person name="Miyauchi S."/>
            <person name="Kiss E."/>
            <person name="Drula E."/>
            <person name="Kohler A."/>
            <person name="Sanchez-Garcia M."/>
            <person name="Andreopoulos B."/>
            <person name="Barry K.W."/>
            <person name="Bonito G."/>
            <person name="Buee M."/>
            <person name="Carver A."/>
            <person name="Chen C."/>
            <person name="Cichocki N."/>
            <person name="Clum A."/>
            <person name="Culley D."/>
            <person name="Crous P.W."/>
            <person name="Fauchery L."/>
            <person name="Girlanda M."/>
            <person name="Hayes R."/>
            <person name="Keri Z."/>
            <person name="Labutti K."/>
            <person name="Lipzen A."/>
            <person name="Lombard V."/>
            <person name="Magnuson J."/>
            <person name="Maillard F."/>
            <person name="Morin E."/>
            <person name="Murat C."/>
            <person name="Nolan M."/>
            <person name="Ohm R."/>
            <person name="Pangilinan J."/>
            <person name="Pereira M."/>
            <person name="Perotto S."/>
            <person name="Peter M."/>
            <person name="Riley R."/>
            <person name="Sitrit Y."/>
            <person name="Stielow B."/>
            <person name="Szollosi G."/>
            <person name="Zifcakova L."/>
            <person name="Stursova M."/>
            <person name="Spatafora J.W."/>
            <person name="Tedersoo L."/>
            <person name="Vaario L.-M."/>
            <person name="Yamada A."/>
            <person name="Yan M."/>
            <person name="Wang P."/>
            <person name="Xu J."/>
            <person name="Bruns T."/>
            <person name="Baldrian P."/>
            <person name="Vilgalys R."/>
            <person name="Henrissat B."/>
            <person name="Grigoriev I.V."/>
            <person name="Hibbett D."/>
            <person name="Nagy L.G."/>
            <person name="Martin F.M."/>
        </authorList>
    </citation>
    <scope>NUCLEOTIDE SEQUENCE</scope>
    <source>
        <strain evidence="1">P2</strain>
    </source>
</reference>
<organism evidence="1 2">
    <name type="scientific">Thelephora ganbajun</name>
    <name type="common">Ganba fungus</name>
    <dbReference type="NCBI Taxonomy" id="370292"/>
    <lineage>
        <taxon>Eukaryota</taxon>
        <taxon>Fungi</taxon>
        <taxon>Dikarya</taxon>
        <taxon>Basidiomycota</taxon>
        <taxon>Agaricomycotina</taxon>
        <taxon>Agaricomycetes</taxon>
        <taxon>Thelephorales</taxon>
        <taxon>Thelephoraceae</taxon>
        <taxon>Thelephora</taxon>
    </lineage>
</organism>
<proteinExistence type="predicted"/>